<dbReference type="SUPFAM" id="SSF63380">
    <property type="entry name" value="Riboflavin synthase domain-like"/>
    <property type="match status" value="1"/>
</dbReference>
<dbReference type="PANTHER" id="PTHR30157:SF0">
    <property type="entry name" value="NADPH-DEPENDENT FERRIC-CHELATE REDUCTASE"/>
    <property type="match status" value="1"/>
</dbReference>
<proteinExistence type="predicted"/>
<dbReference type="InterPro" id="IPR017927">
    <property type="entry name" value="FAD-bd_FR_type"/>
</dbReference>
<keyword evidence="3" id="KW-1185">Reference proteome</keyword>
<dbReference type="Gene3D" id="2.40.30.10">
    <property type="entry name" value="Translation factors"/>
    <property type="match status" value="1"/>
</dbReference>
<dbReference type="Pfam" id="PF04954">
    <property type="entry name" value="SIP"/>
    <property type="match status" value="1"/>
</dbReference>
<evidence type="ECO:0000313" key="3">
    <source>
        <dbReference type="Proteomes" id="UP001501690"/>
    </source>
</evidence>
<dbReference type="InterPro" id="IPR039374">
    <property type="entry name" value="SIP_fam"/>
</dbReference>
<sequence length="265" mass="27813">MHRFTARAATVIAVSRPVEAFARVTVTGPDFADFVSTGPADHCRLFFPDPASGVIVAPRPLGPGEDGIIRPDQPAIARDFTPLNPRAVDDSVAIDLDFLQHPDPGPASAWGESAMVGDTLVVVGPRGSREAPTGAARAVLVVDGSALPSAGRWLASLPDATAVEVVYDGDSADLGWVGDYLAGFSPRGFGLFAADGPLDDAARARRIDEGMFVFGAGEAGRLIPLRRLLRRELGLASEQVALSGYWKAGAHAFDHHSALDPDDPD</sequence>
<dbReference type="Gene3D" id="3.40.50.80">
    <property type="entry name" value="Nucleotide-binding domain of ferredoxin-NADP reductase (FNR) module"/>
    <property type="match status" value="1"/>
</dbReference>
<dbReference type="EMBL" id="BAAAPL010000002">
    <property type="protein sequence ID" value="GAA1704412.1"/>
    <property type="molecule type" value="Genomic_DNA"/>
</dbReference>
<dbReference type="PROSITE" id="PS51384">
    <property type="entry name" value="FAD_FR"/>
    <property type="match status" value="1"/>
</dbReference>
<dbReference type="InterPro" id="IPR017938">
    <property type="entry name" value="Riboflavin_synthase-like_b-brl"/>
</dbReference>
<evidence type="ECO:0000313" key="2">
    <source>
        <dbReference type="EMBL" id="GAA1704412.1"/>
    </source>
</evidence>
<gene>
    <name evidence="2" type="ORF">GCM10009808_22870</name>
</gene>
<accession>A0ABP4UG22</accession>
<evidence type="ECO:0000259" key="1">
    <source>
        <dbReference type="PROSITE" id="PS51384"/>
    </source>
</evidence>
<dbReference type="InterPro" id="IPR013113">
    <property type="entry name" value="SIP_FAD-bd"/>
</dbReference>
<dbReference type="InterPro" id="IPR039261">
    <property type="entry name" value="FNR_nucleotide-bd"/>
</dbReference>
<organism evidence="2 3">
    <name type="scientific">Microbacterium sediminicola</name>
    <dbReference type="NCBI Taxonomy" id="415210"/>
    <lineage>
        <taxon>Bacteria</taxon>
        <taxon>Bacillati</taxon>
        <taxon>Actinomycetota</taxon>
        <taxon>Actinomycetes</taxon>
        <taxon>Micrococcales</taxon>
        <taxon>Microbacteriaceae</taxon>
        <taxon>Microbacterium</taxon>
    </lineage>
</organism>
<reference evidence="3" key="1">
    <citation type="journal article" date="2019" name="Int. J. Syst. Evol. Microbiol.">
        <title>The Global Catalogue of Microorganisms (GCM) 10K type strain sequencing project: providing services to taxonomists for standard genome sequencing and annotation.</title>
        <authorList>
            <consortium name="The Broad Institute Genomics Platform"/>
            <consortium name="The Broad Institute Genome Sequencing Center for Infectious Disease"/>
            <person name="Wu L."/>
            <person name="Ma J."/>
        </authorList>
    </citation>
    <scope>NUCLEOTIDE SEQUENCE [LARGE SCALE GENOMIC DNA]</scope>
    <source>
        <strain evidence="3">JCM 15577</strain>
    </source>
</reference>
<feature type="domain" description="FAD-binding FR-type" evidence="1">
    <location>
        <begin position="1"/>
        <end position="132"/>
    </location>
</feature>
<comment type="caution">
    <text evidence="2">The sequence shown here is derived from an EMBL/GenBank/DDBJ whole genome shotgun (WGS) entry which is preliminary data.</text>
</comment>
<dbReference type="Proteomes" id="UP001501690">
    <property type="component" value="Unassembled WGS sequence"/>
</dbReference>
<dbReference type="PANTHER" id="PTHR30157">
    <property type="entry name" value="FERRIC REDUCTASE, NADPH-DEPENDENT"/>
    <property type="match status" value="1"/>
</dbReference>
<name>A0ABP4UG22_9MICO</name>
<protein>
    <submittedName>
        <fullName evidence="2">Siderophore-interacting protein</fullName>
    </submittedName>
</protein>
<dbReference type="InterPro" id="IPR007037">
    <property type="entry name" value="SIP_rossman_dom"/>
</dbReference>
<dbReference type="Pfam" id="PF08021">
    <property type="entry name" value="FAD_binding_9"/>
    <property type="match status" value="1"/>
</dbReference>
<dbReference type="CDD" id="cd06193">
    <property type="entry name" value="siderophore_interacting"/>
    <property type="match status" value="1"/>
</dbReference>